<dbReference type="EMBL" id="CAJOBE010066911">
    <property type="protein sequence ID" value="CAF4404241.1"/>
    <property type="molecule type" value="Genomic_DNA"/>
</dbReference>
<comment type="caution">
    <text evidence="1">The sequence shown here is derived from an EMBL/GenBank/DDBJ whole genome shotgun (WGS) entry which is preliminary data.</text>
</comment>
<dbReference type="AlphaFoldDB" id="A0A820PG11"/>
<evidence type="ECO:0000313" key="2">
    <source>
        <dbReference type="Proteomes" id="UP000663874"/>
    </source>
</evidence>
<evidence type="ECO:0000313" key="1">
    <source>
        <dbReference type="EMBL" id="CAF4404241.1"/>
    </source>
</evidence>
<dbReference type="Proteomes" id="UP000663874">
    <property type="component" value="Unassembled WGS sequence"/>
</dbReference>
<proteinExistence type="predicted"/>
<feature type="non-terminal residue" evidence="1">
    <location>
        <position position="1"/>
    </location>
</feature>
<sequence>EDLNILIWKKPNGTVDLLSILRQLPICLQQYQHSRDMPLDRDWTLQQLAALRLAWVMDASGRTFPDFITQALPSLVVHNKYLTNLDQDENRSAFWMKILRELAPKIDLPAEVLQSIHQILTVHALAAVTVSCVWACDPQ</sequence>
<accession>A0A820PG11</accession>
<gene>
    <name evidence="1" type="ORF">FNK824_LOCUS44062</name>
</gene>
<organism evidence="1 2">
    <name type="scientific">Rotaria sordida</name>
    <dbReference type="NCBI Taxonomy" id="392033"/>
    <lineage>
        <taxon>Eukaryota</taxon>
        <taxon>Metazoa</taxon>
        <taxon>Spiralia</taxon>
        <taxon>Gnathifera</taxon>
        <taxon>Rotifera</taxon>
        <taxon>Eurotatoria</taxon>
        <taxon>Bdelloidea</taxon>
        <taxon>Philodinida</taxon>
        <taxon>Philodinidae</taxon>
        <taxon>Rotaria</taxon>
    </lineage>
</organism>
<name>A0A820PG11_9BILA</name>
<reference evidence="1" key="1">
    <citation type="submission" date="2021-02" db="EMBL/GenBank/DDBJ databases">
        <authorList>
            <person name="Nowell W R."/>
        </authorList>
    </citation>
    <scope>NUCLEOTIDE SEQUENCE</scope>
</reference>
<protein>
    <submittedName>
        <fullName evidence="1">Uncharacterized protein</fullName>
    </submittedName>
</protein>
<feature type="non-terminal residue" evidence="1">
    <location>
        <position position="139"/>
    </location>
</feature>